<dbReference type="InParanoid" id="G0R1W6"/>
<keyword evidence="2" id="KW-0963">Cytoplasm</keyword>
<proteinExistence type="inferred from homology"/>
<dbReference type="RefSeq" id="XP_004029775.1">
    <property type="nucleotide sequence ID" value="XM_004029727.1"/>
</dbReference>
<evidence type="ECO:0000313" key="9">
    <source>
        <dbReference type="Proteomes" id="UP000008983"/>
    </source>
</evidence>
<dbReference type="PANTHER" id="PTHR12968:SF1">
    <property type="entry name" value="B9 DOMAIN-CONTAINING PROTEIN 1"/>
    <property type="match status" value="1"/>
</dbReference>
<dbReference type="GO" id="GO:0036038">
    <property type="term" value="C:MKS complex"/>
    <property type="evidence" value="ECO:0007669"/>
    <property type="project" value="TreeGrafter"/>
</dbReference>
<dbReference type="GO" id="GO:0060271">
    <property type="term" value="P:cilium assembly"/>
    <property type="evidence" value="ECO:0007669"/>
    <property type="project" value="TreeGrafter"/>
</dbReference>
<comment type="subcellular location">
    <subcellularLocation>
        <location evidence="1">Cytoplasm</location>
        <location evidence="1">Cytoskeleton</location>
        <location evidence="1">Cilium basal body</location>
    </subcellularLocation>
</comment>
<dbReference type="STRING" id="857967.G0R1W6"/>
<evidence type="ECO:0000256" key="3">
    <source>
        <dbReference type="ARBA" id="ARBA00022794"/>
    </source>
</evidence>
<organism evidence="8 9">
    <name type="scientific">Ichthyophthirius multifiliis</name>
    <name type="common">White spot disease agent</name>
    <name type="synonym">Ich</name>
    <dbReference type="NCBI Taxonomy" id="5932"/>
    <lineage>
        <taxon>Eukaryota</taxon>
        <taxon>Sar</taxon>
        <taxon>Alveolata</taxon>
        <taxon>Ciliophora</taxon>
        <taxon>Intramacronucleata</taxon>
        <taxon>Oligohymenophorea</taxon>
        <taxon>Hymenostomatida</taxon>
        <taxon>Ophryoglenina</taxon>
        <taxon>Ichthyophthirius</taxon>
    </lineage>
</organism>
<dbReference type="AlphaFoldDB" id="G0R1W6"/>
<protein>
    <recommendedName>
        <fullName evidence="7">B9 domain-containing protein 1</fullName>
    </recommendedName>
</protein>
<comment type="similarity">
    <text evidence="6">Belongs to the B9D family.</text>
</comment>
<dbReference type="Proteomes" id="UP000008983">
    <property type="component" value="Unassembled WGS sequence"/>
</dbReference>
<gene>
    <name evidence="8" type="ORF">IMG5_173290</name>
</gene>
<reference evidence="8 9" key="1">
    <citation type="submission" date="2011-07" db="EMBL/GenBank/DDBJ databases">
        <authorList>
            <person name="Coyne R."/>
            <person name="Brami D."/>
            <person name="Johnson J."/>
            <person name="Hostetler J."/>
            <person name="Hannick L."/>
            <person name="Clark T."/>
            <person name="Cassidy-Hanley D."/>
            <person name="Inman J."/>
        </authorList>
    </citation>
    <scope>NUCLEOTIDE SEQUENCE [LARGE SCALE GENOMIC DNA]</scope>
    <source>
        <strain evidence="8 9">G5</strain>
    </source>
</reference>
<evidence type="ECO:0000256" key="7">
    <source>
        <dbReference type="ARBA" id="ARBA00039274"/>
    </source>
</evidence>
<keyword evidence="9" id="KW-1185">Reference proteome</keyword>
<evidence type="ECO:0000256" key="1">
    <source>
        <dbReference type="ARBA" id="ARBA00004120"/>
    </source>
</evidence>
<evidence type="ECO:0000313" key="8">
    <source>
        <dbReference type="EMBL" id="EGR28539.1"/>
    </source>
</evidence>
<keyword evidence="4" id="KW-0206">Cytoskeleton</keyword>
<sequence length="180" mass="20827">MRLIESGEFDGENTLMCQYEISYGSNFKPIGNLHILEGKSQFSQSFGSYNKEIIFNLPFEGNFELESPFGWPQLIVQIYGYNFFGLSEIRGYGSTHIPSQSGTHERTIRIYKTLATNSISQFFSYFTTQEVKMNDVKKTIGDAQGRNSNFFSFIFLLIIFILKKYQKLNILEKLMLNLIQ</sequence>
<dbReference type="PROSITE" id="PS51381">
    <property type="entry name" value="C2_B9"/>
    <property type="match status" value="1"/>
</dbReference>
<evidence type="ECO:0000256" key="6">
    <source>
        <dbReference type="ARBA" id="ARBA00038411"/>
    </source>
</evidence>
<dbReference type="PANTHER" id="PTHR12968">
    <property type="entry name" value="B9 DOMAIN-CONTAINING"/>
    <property type="match status" value="1"/>
</dbReference>
<name>G0R1W6_ICHMU</name>
<dbReference type="InterPro" id="IPR010796">
    <property type="entry name" value="C2_B9-type_dom"/>
</dbReference>
<dbReference type="Pfam" id="PF07162">
    <property type="entry name" value="B9-C2"/>
    <property type="match status" value="1"/>
</dbReference>
<dbReference type="OrthoDB" id="431939at2759"/>
<dbReference type="eggNOG" id="KOG4027">
    <property type="taxonomic scope" value="Eukaryota"/>
</dbReference>
<evidence type="ECO:0000256" key="2">
    <source>
        <dbReference type="ARBA" id="ARBA00022490"/>
    </source>
</evidence>
<dbReference type="EMBL" id="GL984232">
    <property type="protein sequence ID" value="EGR28539.1"/>
    <property type="molecule type" value="Genomic_DNA"/>
</dbReference>
<keyword evidence="3" id="KW-0970">Cilium biogenesis/degradation</keyword>
<dbReference type="OMA" id="HEWTIIS"/>
<evidence type="ECO:0000256" key="4">
    <source>
        <dbReference type="ARBA" id="ARBA00023212"/>
    </source>
</evidence>
<dbReference type="GeneID" id="14904625"/>
<evidence type="ECO:0000256" key="5">
    <source>
        <dbReference type="ARBA" id="ARBA00023273"/>
    </source>
</evidence>
<keyword evidence="5" id="KW-0966">Cell projection</keyword>
<accession>G0R1W6</accession>